<accession>A0ABU5Y1T4</accession>
<dbReference type="EMBL" id="JAYJJU010000013">
    <property type="protein sequence ID" value="MEB3032825.1"/>
    <property type="molecule type" value="Genomic_DNA"/>
</dbReference>
<comment type="caution">
    <text evidence="1">The sequence shown here is derived from an EMBL/GenBank/DDBJ whole genome shotgun (WGS) entry which is preliminary data.</text>
</comment>
<evidence type="ECO:0000313" key="2">
    <source>
        <dbReference type="Proteomes" id="UP001298593"/>
    </source>
</evidence>
<protein>
    <recommendedName>
        <fullName evidence="3">DUF1214 domain-containing protein</fullName>
    </recommendedName>
</protein>
<name>A0ABU5Y1T4_9MYCO</name>
<reference evidence="1 2" key="1">
    <citation type="submission" date="2023-12" db="EMBL/GenBank/DDBJ databases">
        <title>Description of new species of Mycobacterium terrae complex isolated from sewage at the Sao Paulo Zoological Park Foundation in Brazil.</title>
        <authorList>
            <person name="Romagnoli C.L."/>
            <person name="Conceicao E.C."/>
            <person name="Machado E."/>
            <person name="Barreto L.B.P.F."/>
            <person name="Sharma A."/>
            <person name="Silva N.M."/>
            <person name="Marques L.E."/>
            <person name="Juliana M.A."/>
            <person name="Lourenco M.C.S."/>
            <person name="Digiampietri L.A."/>
            <person name="Suffys P.N."/>
            <person name="Viana-Niero C."/>
        </authorList>
    </citation>
    <scope>NUCLEOTIDE SEQUENCE [LARGE SCALE GENOMIC DNA]</scope>
    <source>
        <strain evidence="1 2">MYC340</strain>
    </source>
</reference>
<evidence type="ECO:0000313" key="1">
    <source>
        <dbReference type="EMBL" id="MEB3032825.1"/>
    </source>
</evidence>
<sequence>MAGLRLELNQVNSDNSYDLNGGIFRYLTNANAAEPQSFNNDPNPDTYYQFTNIGNQTQTVTIDPGPGTNDVTFAPMSGNGLTQDFVSLRGYDLSDFTPNADGTYTITLSPTEQLGNWVDTSGAQTLITRDTLGDWGLLHDNITYESAFKMPVLSDSQIATTLNALAVAMVQNNSAPTNFGLQHLQNTLPDNSFTPITSTLGQIAGGPILPGQLASFGHFELGPDQALIVKVPTIDADYSSIQSNDAWANDYPSVIAQGSLNNTNTFQGADGFTYYVISSQDPGVANWIDNSGAPDGNILLRWQGVTGGGPAAGVQTEVVKIADVRNALPDDMPTVTAAERAVDLQLRLFEYGYAQDQFLGPGWVTAHLELDQIKNAIGADEFSQIFGGQVDVPSVLDRLTDPALVPDVSALGHAVFANPVGSLSALINNLPLAVKDIEMPMVLAALRLDLALGSGGHALGLDTLFNDTFIDPASSITAGVLNARDDLSVAIMHADSYTLSASDFTSAWDLLAQSGQSVSEMLSAGFSYLLGDLAP</sequence>
<gene>
    <name evidence="1" type="ORF">KV113_14810</name>
</gene>
<organism evidence="1 2">
    <name type="scientific">[Mycobacterium] nativiensis</name>
    <dbReference type="NCBI Taxonomy" id="2855503"/>
    <lineage>
        <taxon>Bacteria</taxon>
        <taxon>Bacillati</taxon>
        <taxon>Actinomycetota</taxon>
        <taxon>Actinomycetes</taxon>
        <taxon>Mycobacteriales</taxon>
        <taxon>Mycobacteriaceae</taxon>
        <taxon>Mycolicibacter</taxon>
    </lineage>
</organism>
<proteinExistence type="predicted"/>
<keyword evidence="2" id="KW-1185">Reference proteome</keyword>
<dbReference type="Proteomes" id="UP001298593">
    <property type="component" value="Unassembled WGS sequence"/>
</dbReference>
<evidence type="ECO:0008006" key="3">
    <source>
        <dbReference type="Google" id="ProtNLM"/>
    </source>
</evidence>